<protein>
    <submittedName>
        <fullName evidence="1">Uncharacterized protein</fullName>
    </submittedName>
</protein>
<sequence length="109" mass="12213">MDVAVSHHIDASEPDSQGMYEYHYEYDIHEFSRSGRTYVARSYVDEPESAAFLSVREGGASQLLRSSDLTHPLLVAAVDHLRSAGKTRLDRLSDPEGYVPLEVPLPPQR</sequence>
<keyword evidence="2" id="KW-1185">Reference proteome</keyword>
<evidence type="ECO:0000313" key="1">
    <source>
        <dbReference type="EMBL" id="ANN80390.1"/>
    </source>
</evidence>
<dbReference type="KEGG" id="bfz:BAU07_10620"/>
<proteinExistence type="predicted"/>
<name>A0A193GKL7_9BORD</name>
<accession>A0A193GKL7</accession>
<organism evidence="1 2">
    <name type="scientific">Bordetella flabilis</name>
    <dbReference type="NCBI Taxonomy" id="463014"/>
    <lineage>
        <taxon>Bacteria</taxon>
        <taxon>Pseudomonadati</taxon>
        <taxon>Pseudomonadota</taxon>
        <taxon>Betaproteobacteria</taxon>
        <taxon>Burkholderiales</taxon>
        <taxon>Alcaligenaceae</taxon>
        <taxon>Bordetella</taxon>
    </lineage>
</organism>
<reference evidence="1 2" key="1">
    <citation type="submission" date="2016-06" db="EMBL/GenBank/DDBJ databases">
        <title>Complete genome sequences of Bordetella bronchialis and Bordetella flabilis.</title>
        <authorList>
            <person name="LiPuma J.J."/>
            <person name="Spilker T."/>
        </authorList>
    </citation>
    <scope>NUCLEOTIDE SEQUENCE [LARGE SCALE GENOMIC DNA]</scope>
    <source>
        <strain evidence="1 2">AU10664</strain>
    </source>
</reference>
<evidence type="ECO:0000313" key="2">
    <source>
        <dbReference type="Proteomes" id="UP000091926"/>
    </source>
</evidence>
<gene>
    <name evidence="1" type="ORF">BAU07_10620</name>
</gene>
<dbReference type="EMBL" id="CP016172">
    <property type="protein sequence ID" value="ANN80390.1"/>
    <property type="molecule type" value="Genomic_DNA"/>
</dbReference>
<dbReference type="Proteomes" id="UP000091926">
    <property type="component" value="Chromosome"/>
</dbReference>
<dbReference type="AlphaFoldDB" id="A0A193GKL7"/>